<feature type="signal peptide" evidence="1">
    <location>
        <begin position="1"/>
        <end position="38"/>
    </location>
</feature>
<sequence length="256" mass="26765">MRAPFCPYPRSRPFALSKARRVPLLTCTALLGAMLAQAAMASPVIFNQPFSALPGDFVSLTGTGFGPAPRVFLKTSTQAAIEIKGVNGKDKTIDFQLPKTTPFAQYEIWVSSDQTSSSPHVYINAPRAMHFDFPQVASSGPLRIFARNLSLGLGTPTVSFVDPQTKASLSAKVNVSGSSAYCLSISAPAGLVAGKSYNVVVSNGFGSAVAEQTITARAGGADPFGLGAPWAADFAPLSANKYDVKTSTALTLRAKG</sequence>
<evidence type="ECO:0000313" key="3">
    <source>
        <dbReference type="Proteomes" id="UP000198755"/>
    </source>
</evidence>
<organism evidence="2 3">
    <name type="scientific">Methylocapsa palsarum</name>
    <dbReference type="NCBI Taxonomy" id="1612308"/>
    <lineage>
        <taxon>Bacteria</taxon>
        <taxon>Pseudomonadati</taxon>
        <taxon>Pseudomonadota</taxon>
        <taxon>Alphaproteobacteria</taxon>
        <taxon>Hyphomicrobiales</taxon>
        <taxon>Beijerinckiaceae</taxon>
        <taxon>Methylocapsa</taxon>
    </lineage>
</organism>
<feature type="non-terminal residue" evidence="2">
    <location>
        <position position="256"/>
    </location>
</feature>
<evidence type="ECO:0008006" key="4">
    <source>
        <dbReference type="Google" id="ProtNLM"/>
    </source>
</evidence>
<dbReference type="EMBL" id="FOSN01000020">
    <property type="protein sequence ID" value="SFK77898.1"/>
    <property type="molecule type" value="Genomic_DNA"/>
</dbReference>
<reference evidence="2 3" key="1">
    <citation type="submission" date="2016-10" db="EMBL/GenBank/DDBJ databases">
        <authorList>
            <person name="de Groot N.N."/>
        </authorList>
    </citation>
    <scope>NUCLEOTIDE SEQUENCE [LARGE SCALE GENOMIC DNA]</scope>
    <source>
        <strain evidence="2 3">NE2</strain>
    </source>
</reference>
<protein>
    <recommendedName>
        <fullName evidence="4">IPT/TIG domain-containing protein</fullName>
    </recommendedName>
</protein>
<gene>
    <name evidence="2" type="ORF">SAMN05444581_1201</name>
</gene>
<proteinExistence type="predicted"/>
<accession>A0A1I4C9P0</accession>
<name>A0A1I4C9P0_9HYPH</name>
<feature type="chain" id="PRO_5011635885" description="IPT/TIG domain-containing protein" evidence="1">
    <location>
        <begin position="39"/>
        <end position="256"/>
    </location>
</feature>
<keyword evidence="1" id="KW-0732">Signal</keyword>
<keyword evidence="3" id="KW-1185">Reference proteome</keyword>
<dbReference type="AlphaFoldDB" id="A0A1I4C9P0"/>
<evidence type="ECO:0000256" key="1">
    <source>
        <dbReference type="SAM" id="SignalP"/>
    </source>
</evidence>
<dbReference type="Proteomes" id="UP000198755">
    <property type="component" value="Unassembled WGS sequence"/>
</dbReference>
<dbReference type="STRING" id="1612308.SAMN05444581_1201"/>
<evidence type="ECO:0000313" key="2">
    <source>
        <dbReference type="EMBL" id="SFK77898.1"/>
    </source>
</evidence>